<dbReference type="EMBL" id="CP000805">
    <property type="protein sequence ID" value="ACD71391.1"/>
    <property type="molecule type" value="Genomic_DNA"/>
</dbReference>
<dbReference type="PIRSF" id="PIRSF005917">
    <property type="entry name" value="MTase_YraL"/>
    <property type="match status" value="1"/>
</dbReference>
<evidence type="ECO:0000256" key="5">
    <source>
        <dbReference type="ARBA" id="ARBA00022691"/>
    </source>
</evidence>
<dbReference type="Proteomes" id="UP000001202">
    <property type="component" value="Chromosome"/>
</dbReference>
<keyword evidence="3 6" id="KW-0489">Methyltransferase</keyword>
<evidence type="ECO:0000313" key="9">
    <source>
        <dbReference type="Proteomes" id="UP000001202"/>
    </source>
</evidence>
<evidence type="ECO:0000313" key="8">
    <source>
        <dbReference type="EMBL" id="ACD71391.1"/>
    </source>
</evidence>
<organism evidence="8 9">
    <name type="scientific">Treponema pallidum subsp. pallidum (strain SS14)</name>
    <dbReference type="NCBI Taxonomy" id="455434"/>
    <lineage>
        <taxon>Bacteria</taxon>
        <taxon>Pseudomonadati</taxon>
        <taxon>Spirochaetota</taxon>
        <taxon>Spirochaetia</taxon>
        <taxon>Spirochaetales</taxon>
        <taxon>Treponemataceae</taxon>
        <taxon>Treponema</taxon>
    </lineage>
</organism>
<dbReference type="PANTHER" id="PTHR46111">
    <property type="entry name" value="RIBOSOMAL RNA SMALL SUBUNIT METHYLTRANSFERASE I"/>
    <property type="match status" value="1"/>
</dbReference>
<dbReference type="EC" id="2.1.1.198" evidence="6"/>
<dbReference type="InterPro" id="IPR000878">
    <property type="entry name" value="4pyrrol_Mease"/>
</dbReference>
<keyword evidence="4 6" id="KW-0808">Transferase</keyword>
<comment type="similarity">
    <text evidence="6">Belongs to the methyltransferase superfamily. RsmI family.</text>
</comment>
<comment type="subcellular location">
    <subcellularLocation>
        <location evidence="6">Cytoplasm</location>
    </subcellularLocation>
</comment>
<comment type="function">
    <text evidence="6">Catalyzes the 2'-O-methylation of the ribose of cytidine 1402 (C1402) in 16S rRNA.</text>
</comment>
<reference evidence="8 9" key="1">
    <citation type="journal article" date="2008" name="BMC Microbiol.">
        <title>Complete genome sequence of Treponema pallidum ssp. pallidum strain SS14 determined with oligonucleotide arrays.</title>
        <authorList>
            <person name="Matejkova P."/>
            <person name="Strouhal M."/>
            <person name="Smajs D."/>
            <person name="Norris S.J."/>
            <person name="Palzkill T."/>
            <person name="Petrosino J.F."/>
            <person name="Sodergren E."/>
            <person name="Norton J.E."/>
            <person name="Singh J."/>
            <person name="Richmond T.A."/>
            <person name="Molla M.N."/>
            <person name="Albert T.J."/>
            <person name="Weinstock G.M."/>
        </authorList>
    </citation>
    <scope>NUCLEOTIDE SEQUENCE [LARGE SCALE GENOMIC DNA]</scope>
    <source>
        <strain evidence="8 9">SS14</strain>
    </source>
</reference>
<dbReference type="Gene3D" id="3.40.1010.10">
    <property type="entry name" value="Cobalt-precorrin-4 Transmethylase, Domain 1"/>
    <property type="match status" value="2"/>
</dbReference>
<evidence type="ECO:0000256" key="3">
    <source>
        <dbReference type="ARBA" id="ARBA00022603"/>
    </source>
</evidence>
<keyword evidence="5 6" id="KW-0949">S-adenosyl-L-methionine</keyword>
<accession>A0A0H3BLQ9</accession>
<proteinExistence type="inferred from homology"/>
<name>A0A0H3BLQ9_TREPS</name>
<dbReference type="GO" id="GO:0070677">
    <property type="term" value="F:rRNA (cytosine-2'-O-)-methyltransferase activity"/>
    <property type="evidence" value="ECO:0007669"/>
    <property type="project" value="UniProtKB-UniRule"/>
</dbReference>
<dbReference type="InterPro" id="IPR018063">
    <property type="entry name" value="SAM_MeTrfase_RsmI_CS"/>
</dbReference>
<dbReference type="AlphaFoldDB" id="A0A0H3BLQ9"/>
<dbReference type="InterPro" id="IPR035996">
    <property type="entry name" value="4pyrrol_Methylase_sf"/>
</dbReference>
<dbReference type="HAMAP" id="MF_01877">
    <property type="entry name" value="16SrRNA_methyltr_I"/>
    <property type="match status" value="1"/>
</dbReference>
<dbReference type="SMR" id="A0A0H3BLQ9"/>
<dbReference type="PATRIC" id="fig|455434.6.peg.962"/>
<protein>
    <recommendedName>
        <fullName evidence="6">Ribosomal RNA small subunit methyltransferase I</fullName>
        <ecNumber evidence="6">2.1.1.198</ecNumber>
    </recommendedName>
    <alternativeName>
        <fullName evidence="6">16S rRNA 2'-O-ribose C1402 methyltransferase</fullName>
    </alternativeName>
    <alternativeName>
        <fullName evidence="6">rRNA (cytidine-2'-O-)-methyltransferase RsmI</fullName>
    </alternativeName>
</protein>
<keyword evidence="2 6" id="KW-0698">rRNA processing</keyword>
<dbReference type="PROSITE" id="PS01296">
    <property type="entry name" value="RSMI"/>
    <property type="match status" value="1"/>
</dbReference>
<dbReference type="GO" id="GO:0005737">
    <property type="term" value="C:cytoplasm"/>
    <property type="evidence" value="ECO:0007669"/>
    <property type="project" value="UniProtKB-SubCell"/>
</dbReference>
<dbReference type="KEGG" id="tpp:TPASS_0975"/>
<dbReference type="CDD" id="cd11648">
    <property type="entry name" value="RsmI"/>
    <property type="match status" value="1"/>
</dbReference>
<keyword evidence="1 6" id="KW-0963">Cytoplasm</keyword>
<dbReference type="Gene3D" id="3.30.950.10">
    <property type="entry name" value="Methyltransferase, Cobalt-precorrin-4 Transmethylase, Domain 2"/>
    <property type="match status" value="1"/>
</dbReference>
<comment type="catalytic activity">
    <reaction evidence="6">
        <text>cytidine(1402) in 16S rRNA + S-adenosyl-L-methionine = 2'-O-methylcytidine(1402) in 16S rRNA + S-adenosyl-L-homocysteine + H(+)</text>
        <dbReference type="Rhea" id="RHEA:42924"/>
        <dbReference type="Rhea" id="RHEA-COMP:10285"/>
        <dbReference type="Rhea" id="RHEA-COMP:10286"/>
        <dbReference type="ChEBI" id="CHEBI:15378"/>
        <dbReference type="ChEBI" id="CHEBI:57856"/>
        <dbReference type="ChEBI" id="CHEBI:59789"/>
        <dbReference type="ChEBI" id="CHEBI:74495"/>
        <dbReference type="ChEBI" id="CHEBI:82748"/>
        <dbReference type="EC" id="2.1.1.198"/>
    </reaction>
</comment>
<dbReference type="GeneID" id="93876721"/>
<dbReference type="InterPro" id="IPR014777">
    <property type="entry name" value="4pyrrole_Mease_sub1"/>
</dbReference>
<evidence type="ECO:0000259" key="7">
    <source>
        <dbReference type="Pfam" id="PF00590"/>
    </source>
</evidence>
<dbReference type="SUPFAM" id="SSF53790">
    <property type="entry name" value="Tetrapyrrole methylase"/>
    <property type="match status" value="2"/>
</dbReference>
<dbReference type="PANTHER" id="PTHR46111:SF1">
    <property type="entry name" value="RIBOSOMAL RNA SMALL SUBUNIT METHYLTRANSFERASE I"/>
    <property type="match status" value="1"/>
</dbReference>
<evidence type="ECO:0000256" key="4">
    <source>
        <dbReference type="ARBA" id="ARBA00022679"/>
    </source>
</evidence>
<feature type="domain" description="Tetrapyrrole methylase" evidence="7">
    <location>
        <begin position="3"/>
        <end position="247"/>
    </location>
</feature>
<sequence>MGTLYVVATPIGNLADITLRALDVLRTVDVVACEDTRRTRALLSHFGIHKRLVSCRAHNEAQAARRLIHFLSTPISAFLSPEKGRGRQSARRTRARPGETVGTAALQLAAEATGEQEVCGSPHAQVAYVSDAGTPGVSDPGAVLVRAVRDAGHTVVPIPGASALTTLLSVAGVRDKTVLFEGFLSPHPGRRRARLVQLCAQRVAFVLYESPYRVQKLLEDLVAVAPESQVVLGRELTKVHEELCVGTALRVMESFCARTRVRGECVLLVSAEKF</sequence>
<evidence type="ECO:0000256" key="2">
    <source>
        <dbReference type="ARBA" id="ARBA00022552"/>
    </source>
</evidence>
<dbReference type="RefSeq" id="WP_010882419.1">
    <property type="nucleotide sequence ID" value="NC_010741.1"/>
</dbReference>
<dbReference type="InterPro" id="IPR008189">
    <property type="entry name" value="rRNA_ssu_MeTfrase_I"/>
</dbReference>
<evidence type="ECO:0000256" key="1">
    <source>
        <dbReference type="ARBA" id="ARBA00022490"/>
    </source>
</evidence>
<gene>
    <name evidence="6" type="primary">rsmI</name>
    <name evidence="8" type="ordered locus">TPASS_0975</name>
</gene>
<evidence type="ECO:0000256" key="6">
    <source>
        <dbReference type="HAMAP-Rule" id="MF_01877"/>
    </source>
</evidence>
<dbReference type="Pfam" id="PF00590">
    <property type="entry name" value="TP_methylase"/>
    <property type="match status" value="1"/>
</dbReference>
<dbReference type="InterPro" id="IPR014776">
    <property type="entry name" value="4pyrrole_Mease_sub2"/>
</dbReference>